<proteinExistence type="predicted"/>
<accession>A0ABY6GPY0</accession>
<protein>
    <submittedName>
        <fullName evidence="1">Uncharacterized protein</fullName>
    </submittedName>
</protein>
<keyword evidence="2" id="KW-1185">Reference proteome</keyword>
<gene>
    <name evidence="1" type="ORF">NX720_18090</name>
</gene>
<dbReference type="Proteomes" id="UP001163255">
    <property type="component" value="Chromosome"/>
</dbReference>
<dbReference type="RefSeq" id="WP_262596460.1">
    <property type="nucleotide sequence ID" value="NZ_CP103300.1"/>
</dbReference>
<sequence length="282" mass="32110">MLMTICRIIKLFIRKAVLNNKYPEAHSFGVFVLSAVLTGCNSWPEPVGSIEEDADKGYVEGILKISVARLDILEENGASYCLPGQINRARILLSIARRELDKRLYLGAEYSLVQLMKQLDYTADLMIGLVEGSECLSSFKYNAKHKDQDVVTKYLDTLSDLLNCDCDQVTDDGKLAEDFQRRLKLAANSLNKFNQLSINIYATMFSEQVEEIVLYFSNHGARKNQIKVRYVKPGKHKVSKDGMWFEVASVKPDQRALIKDLNKNLRVIKLKQEENNEIHLVD</sequence>
<evidence type="ECO:0000313" key="2">
    <source>
        <dbReference type="Proteomes" id="UP001163255"/>
    </source>
</evidence>
<reference evidence="1" key="1">
    <citation type="submission" date="2022-10" db="EMBL/GenBank/DDBJ databases">
        <title>Completed Genome Sequence of two octocoral isolated bacterium, Endozoicomonas euniceicola EF212T and Endozoicomonas gorgoniicola PS125T.</title>
        <authorList>
            <person name="Chiou Y.-J."/>
            <person name="Chen Y.-H."/>
        </authorList>
    </citation>
    <scope>NUCLEOTIDE SEQUENCE</scope>
    <source>
        <strain evidence="1">EF212</strain>
    </source>
</reference>
<evidence type="ECO:0000313" key="1">
    <source>
        <dbReference type="EMBL" id="UYM14787.1"/>
    </source>
</evidence>
<name>A0ABY6GPY0_9GAMM</name>
<dbReference type="EMBL" id="CP103300">
    <property type="protein sequence ID" value="UYM14787.1"/>
    <property type="molecule type" value="Genomic_DNA"/>
</dbReference>
<organism evidence="1 2">
    <name type="scientific">Endozoicomonas euniceicola</name>
    <dbReference type="NCBI Taxonomy" id="1234143"/>
    <lineage>
        <taxon>Bacteria</taxon>
        <taxon>Pseudomonadati</taxon>
        <taxon>Pseudomonadota</taxon>
        <taxon>Gammaproteobacteria</taxon>
        <taxon>Oceanospirillales</taxon>
        <taxon>Endozoicomonadaceae</taxon>
        <taxon>Endozoicomonas</taxon>
    </lineage>
</organism>